<keyword evidence="2" id="KW-1185">Reference proteome</keyword>
<dbReference type="AlphaFoldDB" id="A0A1J0VWK5"/>
<organism evidence="1 2">
    <name type="scientific">Nocardia mangyaensis</name>
    <dbReference type="NCBI Taxonomy" id="2213200"/>
    <lineage>
        <taxon>Bacteria</taxon>
        <taxon>Bacillati</taxon>
        <taxon>Actinomycetota</taxon>
        <taxon>Actinomycetes</taxon>
        <taxon>Mycobacteriales</taxon>
        <taxon>Nocardiaceae</taxon>
        <taxon>Nocardia</taxon>
    </lineage>
</organism>
<dbReference type="KEGG" id="nsl:BOX37_23595"/>
<dbReference type="EMBL" id="CP018082">
    <property type="protein sequence ID" value="APE36420.1"/>
    <property type="molecule type" value="Genomic_DNA"/>
</dbReference>
<proteinExistence type="predicted"/>
<evidence type="ECO:0000313" key="2">
    <source>
        <dbReference type="Proteomes" id="UP000183810"/>
    </source>
</evidence>
<reference evidence="1" key="1">
    <citation type="submission" date="2016-11" db="EMBL/GenBank/DDBJ databases">
        <authorList>
            <person name="Jaros S."/>
            <person name="Januszkiewicz K."/>
            <person name="Wedrychowicz H."/>
        </authorList>
    </citation>
    <scope>NUCLEOTIDE SEQUENCE [LARGE SCALE GENOMIC DNA]</scope>
    <source>
        <strain evidence="1">Y48</strain>
    </source>
</reference>
<sequence length="122" mass="13366">MPPVVTFTPGNQSATYKKHGTWTGDVVYASDSGFSNRMFWTLVLDPSVQAIITNNTMSCVASADGIPGYHDRHPAVPADYKWHSTIKDLALDTPYTWRAHCAFGTAEGPGEVKFAVSFVMRP</sequence>
<dbReference type="Proteomes" id="UP000183810">
    <property type="component" value="Chromosome"/>
</dbReference>
<gene>
    <name evidence="1" type="ORF">BOX37_23595</name>
</gene>
<protein>
    <submittedName>
        <fullName evidence="1">Uncharacterized protein</fullName>
    </submittedName>
</protein>
<evidence type="ECO:0000313" key="1">
    <source>
        <dbReference type="EMBL" id="APE36420.1"/>
    </source>
</evidence>
<name>A0A1J0VWK5_9NOCA</name>
<accession>A0A1J0VWK5</accession>